<dbReference type="PROSITE" id="PS00622">
    <property type="entry name" value="HTH_LUXR_1"/>
    <property type="match status" value="1"/>
</dbReference>
<reference evidence="5" key="1">
    <citation type="journal article" date="2014" name="Int. J. Syst. Evol. Microbiol.">
        <title>Complete genome sequence of Corynebacterium casei LMG S-19264T (=DSM 44701T), isolated from a smear-ripened cheese.</title>
        <authorList>
            <consortium name="US DOE Joint Genome Institute (JGI-PGF)"/>
            <person name="Walter F."/>
            <person name="Albersmeier A."/>
            <person name="Kalinowski J."/>
            <person name="Ruckert C."/>
        </authorList>
    </citation>
    <scope>NUCLEOTIDE SEQUENCE</scope>
    <source>
        <strain evidence="5">CGMCC 1.15448</strain>
    </source>
</reference>
<gene>
    <name evidence="5" type="ORF">GCM10011511_19460</name>
</gene>
<dbReference type="PANTHER" id="PTHR44688">
    <property type="entry name" value="DNA-BINDING TRANSCRIPTIONAL ACTIVATOR DEVR_DOSR"/>
    <property type="match status" value="1"/>
</dbReference>
<evidence type="ECO:0000259" key="4">
    <source>
        <dbReference type="PROSITE" id="PS50043"/>
    </source>
</evidence>
<dbReference type="SUPFAM" id="SSF48452">
    <property type="entry name" value="TPR-like"/>
    <property type="match status" value="3"/>
</dbReference>
<name>A0A8J2XQU7_9BACT</name>
<keyword evidence="3" id="KW-0804">Transcription</keyword>
<dbReference type="InterPro" id="IPR016032">
    <property type="entry name" value="Sig_transdc_resp-reg_C-effctor"/>
</dbReference>
<dbReference type="GO" id="GO:0006355">
    <property type="term" value="P:regulation of DNA-templated transcription"/>
    <property type="evidence" value="ECO:0007669"/>
    <property type="project" value="InterPro"/>
</dbReference>
<dbReference type="InterPro" id="IPR011990">
    <property type="entry name" value="TPR-like_helical_dom_sf"/>
</dbReference>
<dbReference type="Pfam" id="PF00196">
    <property type="entry name" value="GerE"/>
    <property type="match status" value="1"/>
</dbReference>
<dbReference type="GO" id="GO:0003677">
    <property type="term" value="F:DNA binding"/>
    <property type="evidence" value="ECO:0007669"/>
    <property type="project" value="UniProtKB-KW"/>
</dbReference>
<evidence type="ECO:0000313" key="5">
    <source>
        <dbReference type="EMBL" id="GGA96272.1"/>
    </source>
</evidence>
<organism evidence="5 6">
    <name type="scientific">Puia dinghuensis</name>
    <dbReference type="NCBI Taxonomy" id="1792502"/>
    <lineage>
        <taxon>Bacteria</taxon>
        <taxon>Pseudomonadati</taxon>
        <taxon>Bacteroidota</taxon>
        <taxon>Chitinophagia</taxon>
        <taxon>Chitinophagales</taxon>
        <taxon>Chitinophagaceae</taxon>
        <taxon>Puia</taxon>
    </lineage>
</organism>
<dbReference type="Proteomes" id="UP000607559">
    <property type="component" value="Unassembled WGS sequence"/>
</dbReference>
<dbReference type="SUPFAM" id="SSF46894">
    <property type="entry name" value="C-terminal effector domain of the bipartite response regulators"/>
    <property type="match status" value="1"/>
</dbReference>
<feature type="domain" description="HTH luxR-type" evidence="4">
    <location>
        <begin position="484"/>
        <end position="552"/>
    </location>
</feature>
<keyword evidence="1" id="KW-0805">Transcription regulation</keyword>
<dbReference type="InterPro" id="IPR036388">
    <property type="entry name" value="WH-like_DNA-bd_sf"/>
</dbReference>
<evidence type="ECO:0000256" key="2">
    <source>
        <dbReference type="ARBA" id="ARBA00023125"/>
    </source>
</evidence>
<dbReference type="PANTHER" id="PTHR44688:SF16">
    <property type="entry name" value="DNA-BINDING TRANSCRIPTIONAL ACTIVATOR DEVR_DOSR"/>
    <property type="match status" value="1"/>
</dbReference>
<protein>
    <recommendedName>
        <fullName evidence="4">HTH luxR-type domain-containing protein</fullName>
    </recommendedName>
</protein>
<dbReference type="EMBL" id="BMJC01000002">
    <property type="protein sequence ID" value="GGA96272.1"/>
    <property type="molecule type" value="Genomic_DNA"/>
</dbReference>
<dbReference type="AlphaFoldDB" id="A0A8J2XQU7"/>
<evidence type="ECO:0000313" key="6">
    <source>
        <dbReference type="Proteomes" id="UP000607559"/>
    </source>
</evidence>
<evidence type="ECO:0000256" key="1">
    <source>
        <dbReference type="ARBA" id="ARBA00023015"/>
    </source>
</evidence>
<dbReference type="PRINTS" id="PR00038">
    <property type="entry name" value="HTHLUXR"/>
</dbReference>
<reference evidence="5" key="2">
    <citation type="submission" date="2020-09" db="EMBL/GenBank/DDBJ databases">
        <authorList>
            <person name="Sun Q."/>
            <person name="Zhou Y."/>
        </authorList>
    </citation>
    <scope>NUCLEOTIDE SEQUENCE</scope>
    <source>
        <strain evidence="5">CGMCC 1.15448</strain>
    </source>
</reference>
<evidence type="ECO:0000256" key="3">
    <source>
        <dbReference type="ARBA" id="ARBA00023163"/>
    </source>
</evidence>
<dbReference type="Gene3D" id="1.10.10.10">
    <property type="entry name" value="Winged helix-like DNA-binding domain superfamily/Winged helix DNA-binding domain"/>
    <property type="match status" value="1"/>
</dbReference>
<dbReference type="Gene3D" id="1.25.40.10">
    <property type="entry name" value="Tetratricopeptide repeat domain"/>
    <property type="match status" value="2"/>
</dbReference>
<dbReference type="SMART" id="SM00421">
    <property type="entry name" value="HTH_LUXR"/>
    <property type="match status" value="1"/>
</dbReference>
<proteinExistence type="predicted"/>
<dbReference type="RefSeq" id="WP_188931008.1">
    <property type="nucleotide sequence ID" value="NZ_BMJC01000002.1"/>
</dbReference>
<dbReference type="CDD" id="cd06170">
    <property type="entry name" value="LuxR_C_like"/>
    <property type="match status" value="1"/>
</dbReference>
<sequence>MPKSLLQQSREAAADGRWNEARDLLKQQLEESPSAEALEEIASTCWWLNDFNEVFHYRLEAYEAFVQVSDIKGAARNACWLGMDYLQIKGELAIANGWLQRATNLLSKAGECWELAFITLLKARICFMQHPTNDAALQLVEESLSISKRVGSIEGEMMATGVKGLILTTEGKIREAMSYLDEATLLATTGKVKDFAIAGITCCILIEACKSIRDLERAGQWCRQLKEMAHRWHCDMLFSSCRIQYASVLIWKGEWEAAEQELMIVAGEVEHLHPTHASMLLVQLAELRRKQGRWIEANDLLQQAQVPFIKLLTCAAFAYDQGELEMAGDLVLRYLRQIPSKAKISKVAALELLIRIYSKQRRIEDATNVVNEFEEITAIINTEPVKASLLVCRGIGQDACGDAAAARQYFEDAIDIYDTIGVPFESAATRILLSEVLISQKQYRNAESELITALKVFQRMGAEKHTEKIKQLLKTARRQQVLEQRHEVPEFTGRELEILRLISEGRNNKAIAQQLFLSVRTVEKHLANLYLKMGVYGKSARAFAASYAVKKNLFIS</sequence>
<keyword evidence="2" id="KW-0238">DNA-binding</keyword>
<accession>A0A8J2XQU7</accession>
<keyword evidence="6" id="KW-1185">Reference proteome</keyword>
<comment type="caution">
    <text evidence="5">The sequence shown here is derived from an EMBL/GenBank/DDBJ whole genome shotgun (WGS) entry which is preliminary data.</text>
</comment>
<dbReference type="InterPro" id="IPR000792">
    <property type="entry name" value="Tscrpt_reg_LuxR_C"/>
</dbReference>
<dbReference type="PROSITE" id="PS50043">
    <property type="entry name" value="HTH_LUXR_2"/>
    <property type="match status" value="1"/>
</dbReference>